<keyword evidence="3" id="KW-1185">Reference proteome</keyword>
<dbReference type="AlphaFoldDB" id="A0A2K1QXW1"/>
<organism evidence="2 3">
    <name type="scientific">Sphaceloma murrayae</name>
    <dbReference type="NCBI Taxonomy" id="2082308"/>
    <lineage>
        <taxon>Eukaryota</taxon>
        <taxon>Fungi</taxon>
        <taxon>Dikarya</taxon>
        <taxon>Ascomycota</taxon>
        <taxon>Pezizomycotina</taxon>
        <taxon>Dothideomycetes</taxon>
        <taxon>Dothideomycetidae</taxon>
        <taxon>Myriangiales</taxon>
        <taxon>Elsinoaceae</taxon>
        <taxon>Sphaceloma</taxon>
    </lineage>
</organism>
<gene>
    <name evidence="2" type="ORF">CAC42_7797</name>
</gene>
<evidence type="ECO:0000256" key="1">
    <source>
        <dbReference type="SAM" id="Coils"/>
    </source>
</evidence>
<protein>
    <submittedName>
        <fullName evidence="2">Uncharacterized protein</fullName>
    </submittedName>
</protein>
<comment type="caution">
    <text evidence="2">The sequence shown here is derived from an EMBL/GenBank/DDBJ whole genome shotgun (WGS) entry which is preliminary data.</text>
</comment>
<evidence type="ECO:0000313" key="2">
    <source>
        <dbReference type="EMBL" id="PNS19830.1"/>
    </source>
</evidence>
<reference evidence="2 3" key="1">
    <citation type="submission" date="2017-06" db="EMBL/GenBank/DDBJ databases">
        <title>Draft genome sequence of a variant of Elsinoe murrayae.</title>
        <authorList>
            <person name="Cheng Q."/>
        </authorList>
    </citation>
    <scope>NUCLEOTIDE SEQUENCE [LARGE SCALE GENOMIC DNA]</scope>
    <source>
        <strain evidence="2 3">CQ-2017a</strain>
    </source>
</reference>
<keyword evidence="1" id="KW-0175">Coiled coil</keyword>
<dbReference type="Proteomes" id="UP000243797">
    <property type="component" value="Unassembled WGS sequence"/>
</dbReference>
<evidence type="ECO:0000313" key="3">
    <source>
        <dbReference type="Proteomes" id="UP000243797"/>
    </source>
</evidence>
<dbReference type="EMBL" id="NKHZ01000029">
    <property type="protein sequence ID" value="PNS19830.1"/>
    <property type="molecule type" value="Genomic_DNA"/>
</dbReference>
<proteinExistence type="predicted"/>
<dbReference type="InParanoid" id="A0A2K1QXW1"/>
<name>A0A2K1QXW1_9PEZI</name>
<sequence>MNPDRASPLEKRLLRENSRLKQEADELKKQAEVSNLEIEELTKAA</sequence>
<feature type="coiled-coil region" evidence="1">
    <location>
        <begin position="10"/>
        <end position="44"/>
    </location>
</feature>
<accession>A0A2K1QXW1</accession>